<feature type="domain" description="Clr5" evidence="3">
    <location>
        <begin position="17"/>
        <end position="59"/>
    </location>
</feature>
<dbReference type="Gene3D" id="1.25.40.20">
    <property type="entry name" value="Ankyrin repeat-containing domain"/>
    <property type="match status" value="2"/>
</dbReference>
<evidence type="ECO:0000256" key="2">
    <source>
        <dbReference type="ARBA" id="ARBA00023043"/>
    </source>
</evidence>
<sequence length="1090" mass="123079">MSSAIIYANQPKVFSLWDDHKNVLRELYLTKKMNLKDVKKVMESDYGFPTTFTVSTYETTLRDHLGFRKNLKRSDWEAVAAHLEKRQGKESDVIFRGDRLDHKRVAKEVDRYRLKTSHPTRVTTPPLSANIIISTPPPAPVAVPYAQPSEHAPTISPMRDIARRGRSPSAVHQAADNQQDFNTNLGTSSMLETRLHPDNVPSYLQSEVGYLLEGRFLQARINLPINGFVAKLLALVSFLDENDKDMLQSLAYLHQMTGSPTTFGWNTSVAVLAHASFMLSNRNHYWDKAWSFYQWIEKVVDVQLLGRFFSQNTPTTIAAWSNLVPVEGTPYPSISYDTMAEIWFEAGLIATDDKFIQDYSTLCYRILGEMSPARAWAVFKRLLQARKMFGHQRQEFASEVLLQPLNFFKTIRDPVLTKDLINSRVFLPKKVHYYSWAWELEGSSSELESIKMLVEAGVSFDCGPRDDRNHLIFHLPEPRGRSLDDAWLTQLDNLAQFVGLSSGPLKEFVSVPGICASASKGRESLCGYLQGKQGMLCPTTEVALQYALSKSSRYGLLNIVEVLLQHGVNVEAPKAERLREKTSTGFSDIPLRRPIIEAVTAADADMIKLLVKHGACLDRQDVSDALIRPAWERSEGAVSCESLLRLLSGLGLCFKRYGPTTMLKAVGILEHKHRDIPFPYKFLDGCLIKTLQKHGVLWDTTILNACDFWQGDSWGSIDGEVGEMDLLHAAIRMDCGIATFRWLLDEEGVHMHSRPCELDHRTILHAALRTPSRDRTELVLMLLDRMPANKEADLIWPRVLGLSMNGTQELSVRSTSELWGHCLDWQSAHDQKSCLPLFNALRGLGAVVPLPTDRVRARERFFLMSDLIAAEAQEETIVDVWGDGKGFEKLCEEDQILILRDTIETYSMRMRWACTLVDYGVNVNGTVVGRWGTAFQDAVSWCYPLWFIRYLLQHGGDTTFDSNTGFTALHHVAWEGDLNLATLLLEYVDVNATWAPITLDIDSLEFTHLREFVRDYPYRTVHTWRQSNFTSLDVATAAGRLDMVKFLLNIGGRSAVPGKSGFDGALKIARINRHHGVVVLLKEELAARVG</sequence>
<gene>
    <name evidence="4" type="ORF">PG999_014758</name>
</gene>
<dbReference type="Proteomes" id="UP001392437">
    <property type="component" value="Unassembled WGS sequence"/>
</dbReference>
<dbReference type="EMBL" id="JAQQWP010000013">
    <property type="protein sequence ID" value="KAK8092559.1"/>
    <property type="molecule type" value="Genomic_DNA"/>
</dbReference>
<dbReference type="InterPro" id="IPR036770">
    <property type="entry name" value="Ankyrin_rpt-contain_sf"/>
</dbReference>
<keyword evidence="5" id="KW-1185">Reference proteome</keyword>
<reference evidence="4 5" key="1">
    <citation type="submission" date="2023-01" db="EMBL/GenBank/DDBJ databases">
        <title>Analysis of 21 Apiospora genomes using comparative genomics revels a genus with tremendous synthesis potential of carbohydrate active enzymes and secondary metabolites.</title>
        <authorList>
            <person name="Sorensen T."/>
        </authorList>
    </citation>
    <scope>NUCLEOTIDE SEQUENCE [LARGE SCALE GENOMIC DNA]</scope>
    <source>
        <strain evidence="4 5">CBS 117206</strain>
    </source>
</reference>
<dbReference type="InterPro" id="IPR025676">
    <property type="entry name" value="Clr5_dom"/>
</dbReference>
<dbReference type="Pfam" id="PF00023">
    <property type="entry name" value="Ank"/>
    <property type="match status" value="1"/>
</dbReference>
<dbReference type="SUPFAM" id="SSF48403">
    <property type="entry name" value="Ankyrin repeat"/>
    <property type="match status" value="2"/>
</dbReference>
<comment type="caution">
    <text evidence="4">The sequence shown here is derived from an EMBL/GenBank/DDBJ whole genome shotgun (WGS) entry which is preliminary data.</text>
</comment>
<dbReference type="PANTHER" id="PTHR24123">
    <property type="entry name" value="ANKYRIN REPEAT-CONTAINING"/>
    <property type="match status" value="1"/>
</dbReference>
<name>A0AAW0QCS8_9PEZI</name>
<dbReference type="InterPro" id="IPR002110">
    <property type="entry name" value="Ankyrin_rpt"/>
</dbReference>
<dbReference type="AlphaFoldDB" id="A0AAW0QCS8"/>
<evidence type="ECO:0000256" key="1">
    <source>
        <dbReference type="ARBA" id="ARBA00022737"/>
    </source>
</evidence>
<evidence type="ECO:0000313" key="5">
    <source>
        <dbReference type="Proteomes" id="UP001392437"/>
    </source>
</evidence>
<accession>A0AAW0QCS8</accession>
<evidence type="ECO:0000313" key="4">
    <source>
        <dbReference type="EMBL" id="KAK8092559.1"/>
    </source>
</evidence>
<dbReference type="Pfam" id="PF14420">
    <property type="entry name" value="Clr5"/>
    <property type="match status" value="1"/>
</dbReference>
<keyword evidence="2" id="KW-0040">ANK repeat</keyword>
<organism evidence="4 5">
    <name type="scientific">Apiospora kogelbergensis</name>
    <dbReference type="NCBI Taxonomy" id="1337665"/>
    <lineage>
        <taxon>Eukaryota</taxon>
        <taxon>Fungi</taxon>
        <taxon>Dikarya</taxon>
        <taxon>Ascomycota</taxon>
        <taxon>Pezizomycotina</taxon>
        <taxon>Sordariomycetes</taxon>
        <taxon>Xylariomycetidae</taxon>
        <taxon>Amphisphaeriales</taxon>
        <taxon>Apiosporaceae</taxon>
        <taxon>Apiospora</taxon>
    </lineage>
</organism>
<keyword evidence="1" id="KW-0677">Repeat</keyword>
<evidence type="ECO:0000259" key="3">
    <source>
        <dbReference type="Pfam" id="PF14420"/>
    </source>
</evidence>
<dbReference type="InterPro" id="IPR051165">
    <property type="entry name" value="Multifunctional_ANK_Repeat"/>
</dbReference>
<proteinExistence type="predicted"/>
<dbReference type="SMART" id="SM00248">
    <property type="entry name" value="ANK"/>
    <property type="match status" value="5"/>
</dbReference>
<protein>
    <recommendedName>
        <fullName evidence="3">Clr5 domain-containing protein</fullName>
    </recommendedName>
</protein>
<dbReference type="PANTHER" id="PTHR24123:SF33">
    <property type="entry name" value="PROTEIN HOS4"/>
    <property type="match status" value="1"/>
</dbReference>